<evidence type="ECO:0000256" key="1">
    <source>
        <dbReference type="ARBA" id="ARBA00009175"/>
    </source>
</evidence>
<evidence type="ECO:0000256" key="6">
    <source>
        <dbReference type="SAM" id="MobiDB-lite"/>
    </source>
</evidence>
<dbReference type="GO" id="GO:0046872">
    <property type="term" value="F:metal ion binding"/>
    <property type="evidence" value="ECO:0007669"/>
    <property type="project" value="UniProtKB-KW"/>
</dbReference>
<dbReference type="GO" id="GO:1901359">
    <property type="term" value="F:tungstate binding"/>
    <property type="evidence" value="ECO:0007669"/>
    <property type="project" value="UniProtKB-ARBA"/>
</dbReference>
<proteinExistence type="inferred from homology"/>
<comment type="similarity">
    <text evidence="1">Belongs to the bacterial solute-binding protein ModA family.</text>
</comment>
<dbReference type="SUPFAM" id="SSF53850">
    <property type="entry name" value="Periplasmic binding protein-like II"/>
    <property type="match status" value="1"/>
</dbReference>
<name>A0A431VPM0_9DEIO</name>
<dbReference type="Pfam" id="PF13531">
    <property type="entry name" value="SBP_bac_11"/>
    <property type="match status" value="1"/>
</dbReference>
<dbReference type="PANTHER" id="PTHR30632">
    <property type="entry name" value="MOLYBDATE-BINDING PERIPLASMIC PROTEIN"/>
    <property type="match status" value="1"/>
</dbReference>
<keyword evidence="2 5" id="KW-0500">Molybdenum</keyword>
<organism evidence="7 8">
    <name type="scientific">Deinococcus radiophilus</name>
    <dbReference type="NCBI Taxonomy" id="32062"/>
    <lineage>
        <taxon>Bacteria</taxon>
        <taxon>Thermotogati</taxon>
        <taxon>Deinococcota</taxon>
        <taxon>Deinococci</taxon>
        <taxon>Deinococcales</taxon>
        <taxon>Deinococcaceae</taxon>
        <taxon>Deinococcus</taxon>
    </lineage>
</organism>
<dbReference type="GO" id="GO:0015689">
    <property type="term" value="P:molybdate ion transport"/>
    <property type="evidence" value="ECO:0007669"/>
    <property type="project" value="InterPro"/>
</dbReference>
<evidence type="ECO:0000313" key="7">
    <source>
        <dbReference type="EMBL" id="RTR24712.1"/>
    </source>
</evidence>
<protein>
    <submittedName>
        <fullName evidence="7">Molybdate ABC transporter substrate-binding protein</fullName>
    </submittedName>
</protein>
<keyword evidence="8" id="KW-1185">Reference proteome</keyword>
<dbReference type="FunFam" id="3.40.190.10:FF:000035">
    <property type="entry name" value="Molybdate ABC transporter substrate-binding protein"/>
    <property type="match status" value="1"/>
</dbReference>
<dbReference type="InterPro" id="IPR050682">
    <property type="entry name" value="ModA/WtpA"/>
</dbReference>
<feature type="binding site" evidence="5">
    <location>
        <position position="198"/>
    </location>
    <ligand>
        <name>molybdate</name>
        <dbReference type="ChEBI" id="CHEBI:36264"/>
    </ligand>
</feature>
<feature type="binding site" evidence="5">
    <location>
        <position position="41"/>
    </location>
    <ligand>
        <name>molybdate</name>
        <dbReference type="ChEBI" id="CHEBI:36264"/>
    </ligand>
</feature>
<dbReference type="PANTHER" id="PTHR30632:SF0">
    <property type="entry name" value="SULFATE-BINDING PROTEIN"/>
    <property type="match status" value="1"/>
</dbReference>
<evidence type="ECO:0000256" key="4">
    <source>
        <dbReference type="ARBA" id="ARBA00022729"/>
    </source>
</evidence>
<dbReference type="EMBL" id="RXPE01000038">
    <property type="protein sequence ID" value="RTR24712.1"/>
    <property type="molecule type" value="Genomic_DNA"/>
</dbReference>
<evidence type="ECO:0000256" key="5">
    <source>
        <dbReference type="PIRSR" id="PIRSR004846-1"/>
    </source>
</evidence>
<dbReference type="GO" id="GO:0030973">
    <property type="term" value="F:molybdate ion binding"/>
    <property type="evidence" value="ECO:0007669"/>
    <property type="project" value="TreeGrafter"/>
</dbReference>
<accession>A0A431VPM0</accession>
<evidence type="ECO:0000256" key="3">
    <source>
        <dbReference type="ARBA" id="ARBA00022723"/>
    </source>
</evidence>
<feature type="binding site" evidence="5">
    <location>
        <position position="153"/>
    </location>
    <ligand>
        <name>molybdate</name>
        <dbReference type="ChEBI" id="CHEBI:36264"/>
    </ligand>
</feature>
<dbReference type="InterPro" id="IPR005950">
    <property type="entry name" value="ModA"/>
</dbReference>
<evidence type="ECO:0000256" key="2">
    <source>
        <dbReference type="ARBA" id="ARBA00022505"/>
    </source>
</evidence>
<keyword evidence="3 5" id="KW-0479">Metal-binding</keyword>
<dbReference type="AlphaFoldDB" id="A0A431VPM0"/>
<dbReference type="Proteomes" id="UP000277766">
    <property type="component" value="Unassembled WGS sequence"/>
</dbReference>
<sequence>MACSAPETAPGQTESAEATAETVQTERATSAARLTLAAPSSLKEVANDLAEQYTKQHPEVAVQVTTGASGTLLQQLRQGAPIDVLLSADTKTMTQAQEADLLAGSPQTLAYNSLVLIAPAAATAPGGDDLPAALEWLAKQPRVAVGQPDSVPAGRYAQASLTDLGVWPSLQERLVYGQNVRQVLDWVARGEAGAGMVYATDAAVMADDVQTVVTLPLQTPVEYQAAVTGRAPAAAEPLLEFLNGPQAQATLEAAGFLTERPE</sequence>
<comment type="caution">
    <text evidence="7">The sequence shown here is derived from an EMBL/GenBank/DDBJ whole genome shotgun (WGS) entry which is preliminary data.</text>
</comment>
<dbReference type="OrthoDB" id="9785015at2"/>
<feature type="binding site" evidence="5">
    <location>
        <position position="180"/>
    </location>
    <ligand>
        <name>molybdate</name>
        <dbReference type="ChEBI" id="CHEBI:36264"/>
    </ligand>
</feature>
<reference evidence="7 8" key="1">
    <citation type="submission" date="2018-12" db="EMBL/GenBank/DDBJ databases">
        <title>Deinococcus radiophilus ATCC 27603 genome sequencing and assembly.</title>
        <authorList>
            <person name="Maclea K.S."/>
            <person name="Maynard C.R."/>
        </authorList>
    </citation>
    <scope>NUCLEOTIDE SEQUENCE [LARGE SCALE GENOMIC DNA]</scope>
    <source>
        <strain evidence="7 8">ATCC 27603</strain>
    </source>
</reference>
<dbReference type="Gene3D" id="3.40.190.10">
    <property type="entry name" value="Periplasmic binding protein-like II"/>
    <property type="match status" value="2"/>
</dbReference>
<feature type="compositionally biased region" description="Polar residues" evidence="6">
    <location>
        <begin position="10"/>
        <end position="26"/>
    </location>
</feature>
<evidence type="ECO:0000313" key="8">
    <source>
        <dbReference type="Proteomes" id="UP000277766"/>
    </source>
</evidence>
<gene>
    <name evidence="7" type="primary">modA</name>
    <name evidence="7" type="ORF">EJ104_12285</name>
</gene>
<dbReference type="PIRSF" id="PIRSF004846">
    <property type="entry name" value="ModA"/>
    <property type="match status" value="1"/>
</dbReference>
<keyword evidence="4" id="KW-0732">Signal</keyword>
<dbReference type="NCBIfam" id="TIGR01256">
    <property type="entry name" value="modA"/>
    <property type="match status" value="1"/>
</dbReference>
<feature type="binding site" evidence="5">
    <location>
        <position position="69"/>
    </location>
    <ligand>
        <name>molybdate</name>
        <dbReference type="ChEBI" id="CHEBI:36264"/>
    </ligand>
</feature>
<feature type="region of interest" description="Disordered" evidence="6">
    <location>
        <begin position="1"/>
        <end position="28"/>
    </location>
</feature>